<dbReference type="STRING" id="157652.A0A371G157"/>
<keyword evidence="2" id="KW-1185">Reference proteome</keyword>
<evidence type="ECO:0000313" key="2">
    <source>
        <dbReference type="Proteomes" id="UP000257109"/>
    </source>
</evidence>
<dbReference type="Proteomes" id="UP000257109">
    <property type="component" value="Unassembled WGS sequence"/>
</dbReference>
<dbReference type="PANTHER" id="PTHR11439:SF463">
    <property type="entry name" value="REVERSE TRANSCRIPTASE TY1_COPIA-TYPE DOMAIN-CONTAINING PROTEIN"/>
    <property type="match status" value="1"/>
</dbReference>
<organism evidence="1 2">
    <name type="scientific">Mucuna pruriens</name>
    <name type="common">Velvet bean</name>
    <name type="synonym">Dolichos pruriens</name>
    <dbReference type="NCBI Taxonomy" id="157652"/>
    <lineage>
        <taxon>Eukaryota</taxon>
        <taxon>Viridiplantae</taxon>
        <taxon>Streptophyta</taxon>
        <taxon>Embryophyta</taxon>
        <taxon>Tracheophyta</taxon>
        <taxon>Spermatophyta</taxon>
        <taxon>Magnoliopsida</taxon>
        <taxon>eudicotyledons</taxon>
        <taxon>Gunneridae</taxon>
        <taxon>Pentapetalae</taxon>
        <taxon>rosids</taxon>
        <taxon>fabids</taxon>
        <taxon>Fabales</taxon>
        <taxon>Fabaceae</taxon>
        <taxon>Papilionoideae</taxon>
        <taxon>50 kb inversion clade</taxon>
        <taxon>NPAAA clade</taxon>
        <taxon>indigoferoid/millettioid clade</taxon>
        <taxon>Phaseoleae</taxon>
        <taxon>Mucuna</taxon>
    </lineage>
</organism>
<sequence>MKRTRYADSKRYCMDLNSFLKHGLEDLLKRYNHYRKYVLDLLKEIEKLGCKTLGVPIEQNHMIGCEESSTIDKSQYQRLVGKLIYLSHTRLDIACVFSMVNQFMHDPKERHL</sequence>
<feature type="non-terminal residue" evidence="1">
    <location>
        <position position="1"/>
    </location>
</feature>
<evidence type="ECO:0008006" key="3">
    <source>
        <dbReference type="Google" id="ProtNLM"/>
    </source>
</evidence>
<gene>
    <name evidence="1" type="ORF">CR513_34682</name>
</gene>
<dbReference type="OrthoDB" id="128382at2759"/>
<dbReference type="PANTHER" id="PTHR11439">
    <property type="entry name" value="GAG-POL-RELATED RETROTRANSPOSON"/>
    <property type="match status" value="1"/>
</dbReference>
<dbReference type="EMBL" id="QJKJ01007090">
    <property type="protein sequence ID" value="RDX84289.1"/>
    <property type="molecule type" value="Genomic_DNA"/>
</dbReference>
<name>A0A371G157_MUCPR</name>
<accession>A0A371G157</accession>
<reference evidence="1" key="1">
    <citation type="submission" date="2018-05" db="EMBL/GenBank/DDBJ databases">
        <title>Draft genome of Mucuna pruriens seed.</title>
        <authorList>
            <person name="Nnadi N.E."/>
            <person name="Vos R."/>
            <person name="Hasami M.H."/>
            <person name="Devisetty U.K."/>
            <person name="Aguiy J.C."/>
        </authorList>
    </citation>
    <scope>NUCLEOTIDE SEQUENCE [LARGE SCALE GENOMIC DNA]</scope>
    <source>
        <strain evidence="1">JCA_2017</strain>
    </source>
</reference>
<dbReference type="AlphaFoldDB" id="A0A371G157"/>
<evidence type="ECO:0000313" key="1">
    <source>
        <dbReference type="EMBL" id="RDX84289.1"/>
    </source>
</evidence>
<comment type="caution">
    <text evidence="1">The sequence shown here is derived from an EMBL/GenBank/DDBJ whole genome shotgun (WGS) entry which is preliminary data.</text>
</comment>
<proteinExistence type="predicted"/>
<protein>
    <recommendedName>
        <fullName evidence="3">Mitochondrial protein</fullName>
    </recommendedName>
</protein>